<accession>A0A426YB43</accession>
<sequence length="89" mass="9861">MICARASAAPGRIPRVVGGRKRVGIELCATLEVQACGAHLAGCCRDSDYDRAKIVLSVIPRDPKARRWWMSITFDSILICVRTKFDVIE</sequence>
<dbReference type="EMBL" id="AMZH03013612">
    <property type="protein sequence ID" value="RRT48972.1"/>
    <property type="molecule type" value="Genomic_DNA"/>
</dbReference>
<protein>
    <submittedName>
        <fullName evidence="1">Uncharacterized protein</fullName>
    </submittedName>
</protein>
<comment type="caution">
    <text evidence="1">The sequence shown here is derived from an EMBL/GenBank/DDBJ whole genome shotgun (WGS) entry which is preliminary data.</text>
</comment>
<evidence type="ECO:0000313" key="2">
    <source>
        <dbReference type="Proteomes" id="UP000287651"/>
    </source>
</evidence>
<gene>
    <name evidence="1" type="ORF">B296_00026129</name>
</gene>
<organism evidence="1 2">
    <name type="scientific">Ensete ventricosum</name>
    <name type="common">Abyssinian banana</name>
    <name type="synonym">Musa ensete</name>
    <dbReference type="NCBI Taxonomy" id="4639"/>
    <lineage>
        <taxon>Eukaryota</taxon>
        <taxon>Viridiplantae</taxon>
        <taxon>Streptophyta</taxon>
        <taxon>Embryophyta</taxon>
        <taxon>Tracheophyta</taxon>
        <taxon>Spermatophyta</taxon>
        <taxon>Magnoliopsida</taxon>
        <taxon>Liliopsida</taxon>
        <taxon>Zingiberales</taxon>
        <taxon>Musaceae</taxon>
        <taxon>Ensete</taxon>
    </lineage>
</organism>
<proteinExistence type="predicted"/>
<name>A0A426YB43_ENSVE</name>
<dbReference type="Proteomes" id="UP000287651">
    <property type="component" value="Unassembled WGS sequence"/>
</dbReference>
<reference evidence="1 2" key="1">
    <citation type="journal article" date="2014" name="Agronomy (Basel)">
        <title>A Draft Genome Sequence for Ensete ventricosum, the Drought-Tolerant Tree Against Hunger.</title>
        <authorList>
            <person name="Harrison J."/>
            <person name="Moore K.A."/>
            <person name="Paszkiewicz K."/>
            <person name="Jones T."/>
            <person name="Grant M."/>
            <person name="Ambacheew D."/>
            <person name="Muzemil S."/>
            <person name="Studholme D.J."/>
        </authorList>
    </citation>
    <scope>NUCLEOTIDE SEQUENCE [LARGE SCALE GENOMIC DNA]</scope>
</reference>
<dbReference type="AlphaFoldDB" id="A0A426YB43"/>
<evidence type="ECO:0000313" key="1">
    <source>
        <dbReference type="EMBL" id="RRT48972.1"/>
    </source>
</evidence>